<proteinExistence type="inferred from homology"/>
<dbReference type="InterPro" id="IPR041569">
    <property type="entry name" value="AAA_lid_3"/>
</dbReference>
<accession>A0A564Z7L8</accession>
<evidence type="ECO:0000256" key="4">
    <source>
        <dbReference type="ARBA" id="ARBA00023117"/>
    </source>
</evidence>
<dbReference type="PANTHER" id="PTHR23069">
    <property type="entry name" value="AAA DOMAIN-CONTAINING"/>
    <property type="match status" value="1"/>
</dbReference>
<feature type="compositionally biased region" description="Basic and acidic residues" evidence="6">
    <location>
        <begin position="108"/>
        <end position="120"/>
    </location>
</feature>
<dbReference type="PRINTS" id="PR00503">
    <property type="entry name" value="BROMODOMAIN"/>
</dbReference>
<dbReference type="GO" id="GO:0045815">
    <property type="term" value="P:transcription initiation-coupled chromatin remodeling"/>
    <property type="evidence" value="ECO:0007669"/>
    <property type="project" value="TreeGrafter"/>
</dbReference>
<dbReference type="SUPFAM" id="SSF52540">
    <property type="entry name" value="P-loop containing nucleoside triphosphate hydrolases"/>
    <property type="match status" value="1"/>
</dbReference>
<keyword evidence="4 5" id="KW-0103">Bromodomain</keyword>
<dbReference type="SMART" id="SM00297">
    <property type="entry name" value="BROMO"/>
    <property type="match status" value="1"/>
</dbReference>
<dbReference type="Gene3D" id="1.20.920.10">
    <property type="entry name" value="Bromodomain-like"/>
    <property type="match status" value="1"/>
</dbReference>
<feature type="region of interest" description="Disordered" evidence="6">
    <location>
        <begin position="1"/>
        <end position="43"/>
    </location>
</feature>
<dbReference type="Pfam" id="PF00439">
    <property type="entry name" value="Bromodomain"/>
    <property type="match status" value="1"/>
</dbReference>
<feature type="compositionally biased region" description="Acidic residues" evidence="6">
    <location>
        <begin position="1216"/>
        <end position="1236"/>
    </location>
</feature>
<organism evidence="8 9">
    <name type="scientific">Hymenolepis diminuta</name>
    <name type="common">Rat tapeworm</name>
    <dbReference type="NCBI Taxonomy" id="6216"/>
    <lineage>
        <taxon>Eukaryota</taxon>
        <taxon>Metazoa</taxon>
        <taxon>Spiralia</taxon>
        <taxon>Lophotrochozoa</taxon>
        <taxon>Platyhelminthes</taxon>
        <taxon>Cestoda</taxon>
        <taxon>Eucestoda</taxon>
        <taxon>Cyclophyllidea</taxon>
        <taxon>Hymenolepididae</taxon>
        <taxon>Hymenolepis</taxon>
    </lineage>
</organism>
<feature type="region of interest" description="Disordered" evidence="6">
    <location>
        <begin position="68"/>
        <end position="120"/>
    </location>
</feature>
<dbReference type="Proteomes" id="UP000321570">
    <property type="component" value="Unassembled WGS sequence"/>
</dbReference>
<dbReference type="SMART" id="SM00382">
    <property type="entry name" value="AAA"/>
    <property type="match status" value="1"/>
</dbReference>
<feature type="region of interest" description="Disordered" evidence="6">
    <location>
        <begin position="125"/>
        <end position="144"/>
    </location>
</feature>
<feature type="compositionally biased region" description="Basic and acidic residues" evidence="6">
    <location>
        <begin position="82"/>
        <end position="94"/>
    </location>
</feature>
<dbReference type="GO" id="GO:0006334">
    <property type="term" value="P:nucleosome assembly"/>
    <property type="evidence" value="ECO:0007669"/>
    <property type="project" value="TreeGrafter"/>
</dbReference>
<dbReference type="PROSITE" id="PS00674">
    <property type="entry name" value="AAA"/>
    <property type="match status" value="1"/>
</dbReference>
<feature type="compositionally biased region" description="Acidic residues" evidence="6">
    <location>
        <begin position="24"/>
        <end position="33"/>
    </location>
</feature>
<dbReference type="InterPro" id="IPR027417">
    <property type="entry name" value="P-loop_NTPase"/>
</dbReference>
<feature type="domain" description="Bromo" evidence="7">
    <location>
        <begin position="984"/>
        <end position="1054"/>
    </location>
</feature>
<sequence>EHLDEGVHDIPKSRSSRRQRHDEGDETPEEDAVTPDGRRYPLRKRRQMFSFVMEQKEVYTPMRQHQDYYNHDHPESITPSLSDRDNEEAVRPDRYPPTSRPLKRPASRRNDRSEDQLEESYRRQAAEILRPMNFKSTEEPAPLRNRFIPNAGGTTASVEPIECFDSNVTFDEVAGLQEQIQTLRESVVLPLVYPELFQSKTIEPPRGVLFHGPPGTGKTLLARALANECTRMSSGEGLASTISGVSTANARPIAFFMRKGADVLSKWVGETERMLRDLFEEAHRLKPSIIFFDELDGLAPVRSSRQDQVHSSIVATLLSLMDGLDRRPGVVVIGATNRPDAIDPALRRPGRFDREFPFRLPNLDTRRRILQINTAKWDPKPDDQLLDYLASETTGYCGADMKALTAEACLCCLRRQYPQIYESKVKLDINLKYLVVDKVDWCRALRTIRPASIRAELDIGNASSAAEAAVAATARAAGGRTTNLATSPNSPQSLLLEPIIATITARIARALSGSEKFSTSGYESEKSMVSWDSGYRGAPNSSQALWNSPDLIQRVVVEDGILPSCVFPAVWQRLESVEVLTLNLASLYCGSVVSIMTSITQITAAAKRSLINQLPPHSTTFPGGHNSSDAASTSPHPLSNLQGVVIFAPRLDQLLSRLSAIQSQYLVERLLGVLATNSTSGVNFGRRLVLVATVKSLSPTALALPPPPLAEEVGKPSSTTASPQKAPGAALSVRVPTTTNNTIPLPLLNQRPLVNSNSNNNPMYFNNLNSQESPVVLNGHAPPKTVSMLREQQSPPPGSSGYLNNNVVTTTTNLGFREFSESSIIFESGDLSITSIHCDVEAQTENLPLGSSTTAAAAAAPSGITVDTLLRRVLRFPYVEKISLSPPVNSLRRKYLQSALLDWLEGKAHESAGFDLEAAAKRLPRPPTPKPVQAASQEPTAIASILDQPRQTRAAVEEAKAIENRDRLLRRFRMALRNFLYNIRRDRRFTAFLRPVSKEDAPDYNRIIRRPMSVSQIRKKIDNDEYMSVEPFKGDLKLICTNALEYNPQDERAYEFQDAVDEAFDDDTTLTELGDALAEALTACPLPSHQNPHAAEAVGNGSQKNSSSPSSGRRYSRRLHGEEPTFGETDLLQLAKRKGSSVKGNDNEEVIPDDAPTPRAEMDQQSVTEGDSEPQPSNLPIDLDASRKDDNSAEPGSGATVPNAVGDHESDHEVDNDVVDEDGLDDNDDDNDDDDKTEPFVASSPLSDELEVATAVPAEAPCWLKEGPLRTIYLPVMQSLLHEAVEKTRGWSVTHLMALHSDLSANTQRISLSASLDPQSIKSNLLAIIERHRMMFVAESYEESQEAPSLRHYSPTGYL</sequence>
<dbReference type="Gene3D" id="1.10.8.60">
    <property type="match status" value="1"/>
</dbReference>
<evidence type="ECO:0000313" key="9">
    <source>
        <dbReference type="Proteomes" id="UP000321570"/>
    </source>
</evidence>
<evidence type="ECO:0000256" key="2">
    <source>
        <dbReference type="ARBA" id="ARBA00022741"/>
    </source>
</evidence>
<feature type="compositionally biased region" description="Basic and acidic residues" evidence="6">
    <location>
        <begin position="1"/>
        <end position="12"/>
    </location>
</feature>
<dbReference type="Pfam" id="PF00004">
    <property type="entry name" value="AAA"/>
    <property type="match status" value="1"/>
</dbReference>
<feature type="compositionally biased region" description="Polar residues" evidence="6">
    <location>
        <begin position="1163"/>
        <end position="1178"/>
    </location>
</feature>
<feature type="region of interest" description="Disordered" evidence="6">
    <location>
        <begin position="1087"/>
        <end position="1248"/>
    </location>
</feature>
<gene>
    <name evidence="8" type="ORF">WMSIL1_LOCUS13340</name>
</gene>
<dbReference type="GO" id="GO:0042393">
    <property type="term" value="F:histone binding"/>
    <property type="evidence" value="ECO:0007669"/>
    <property type="project" value="TreeGrafter"/>
</dbReference>
<dbReference type="EMBL" id="CABIJS010000694">
    <property type="protein sequence ID" value="VUZ55511.1"/>
    <property type="molecule type" value="Genomic_DNA"/>
</dbReference>
<dbReference type="PANTHER" id="PTHR23069:SF0">
    <property type="entry name" value="TAT-BINDING HOMOLOG 7"/>
    <property type="match status" value="1"/>
</dbReference>
<feature type="non-terminal residue" evidence="8">
    <location>
        <position position="1"/>
    </location>
</feature>
<dbReference type="InterPro" id="IPR036427">
    <property type="entry name" value="Bromodomain-like_sf"/>
</dbReference>
<dbReference type="InterPro" id="IPR001487">
    <property type="entry name" value="Bromodomain"/>
</dbReference>
<dbReference type="GO" id="GO:0005634">
    <property type="term" value="C:nucleus"/>
    <property type="evidence" value="ECO:0007669"/>
    <property type="project" value="TreeGrafter"/>
</dbReference>
<feature type="compositionally biased region" description="Basic and acidic residues" evidence="6">
    <location>
        <begin position="1206"/>
        <end position="1215"/>
    </location>
</feature>
<keyword evidence="2" id="KW-0547">Nucleotide-binding</keyword>
<reference evidence="8 9" key="1">
    <citation type="submission" date="2019-07" db="EMBL/GenBank/DDBJ databases">
        <authorList>
            <person name="Jastrzebski P J."/>
            <person name="Paukszto L."/>
            <person name="Jastrzebski P J."/>
        </authorList>
    </citation>
    <scope>NUCLEOTIDE SEQUENCE [LARGE SCALE GENOMIC DNA]</scope>
    <source>
        <strain evidence="8 9">WMS-il1</strain>
    </source>
</reference>
<dbReference type="Gene3D" id="3.40.50.300">
    <property type="entry name" value="P-loop containing nucleotide triphosphate hydrolases"/>
    <property type="match status" value="1"/>
</dbReference>
<evidence type="ECO:0000256" key="6">
    <source>
        <dbReference type="SAM" id="MobiDB-lite"/>
    </source>
</evidence>
<evidence type="ECO:0000313" key="8">
    <source>
        <dbReference type="EMBL" id="VUZ55511.1"/>
    </source>
</evidence>
<keyword evidence="3" id="KW-0067">ATP-binding</keyword>
<dbReference type="InterPro" id="IPR003593">
    <property type="entry name" value="AAA+_ATPase"/>
</dbReference>
<dbReference type="InterPro" id="IPR045199">
    <property type="entry name" value="ATAD2-like"/>
</dbReference>
<evidence type="ECO:0000256" key="5">
    <source>
        <dbReference type="PROSITE-ProRule" id="PRU00035"/>
    </source>
</evidence>
<feature type="region of interest" description="Disordered" evidence="6">
    <location>
        <begin position="616"/>
        <end position="635"/>
    </location>
</feature>
<dbReference type="SUPFAM" id="SSF47370">
    <property type="entry name" value="Bromodomain"/>
    <property type="match status" value="1"/>
</dbReference>
<keyword evidence="9" id="KW-1185">Reference proteome</keyword>
<dbReference type="InterPro" id="IPR003959">
    <property type="entry name" value="ATPase_AAA_core"/>
</dbReference>
<name>A0A564Z7L8_HYMDI</name>
<dbReference type="Pfam" id="PF17862">
    <property type="entry name" value="AAA_lid_3"/>
    <property type="match status" value="1"/>
</dbReference>
<evidence type="ECO:0000259" key="7">
    <source>
        <dbReference type="PROSITE" id="PS50014"/>
    </source>
</evidence>
<comment type="similarity">
    <text evidence="1">Belongs to the AAA ATPase family.</text>
</comment>
<feature type="region of interest" description="Disordered" evidence="6">
    <location>
        <begin position="708"/>
        <end position="730"/>
    </location>
</feature>
<dbReference type="GO" id="GO:0016887">
    <property type="term" value="F:ATP hydrolysis activity"/>
    <property type="evidence" value="ECO:0007669"/>
    <property type="project" value="InterPro"/>
</dbReference>
<dbReference type="FunFam" id="3.40.50.300:FF:000061">
    <property type="entry name" value="ATPase family, AAA domain-containing 2"/>
    <property type="match status" value="1"/>
</dbReference>
<dbReference type="GO" id="GO:0003682">
    <property type="term" value="F:chromatin binding"/>
    <property type="evidence" value="ECO:0007669"/>
    <property type="project" value="TreeGrafter"/>
</dbReference>
<dbReference type="InterPro" id="IPR003960">
    <property type="entry name" value="ATPase_AAA_CS"/>
</dbReference>
<dbReference type="GO" id="GO:0006337">
    <property type="term" value="P:nucleosome disassembly"/>
    <property type="evidence" value="ECO:0007669"/>
    <property type="project" value="TreeGrafter"/>
</dbReference>
<evidence type="ECO:0000256" key="1">
    <source>
        <dbReference type="ARBA" id="ARBA00006914"/>
    </source>
</evidence>
<evidence type="ECO:0000256" key="3">
    <source>
        <dbReference type="ARBA" id="ARBA00022840"/>
    </source>
</evidence>
<protein>
    <recommendedName>
        <fullName evidence="7">Bromo domain-containing protein</fullName>
    </recommendedName>
</protein>
<dbReference type="PROSITE" id="PS50014">
    <property type="entry name" value="BROMODOMAIN_2"/>
    <property type="match status" value="1"/>
</dbReference>
<dbReference type="GO" id="GO:0005524">
    <property type="term" value="F:ATP binding"/>
    <property type="evidence" value="ECO:0007669"/>
    <property type="project" value="UniProtKB-KW"/>
</dbReference>